<dbReference type="OrthoDB" id="3799784at2759"/>
<feature type="compositionally biased region" description="Basic and acidic residues" evidence="1">
    <location>
        <begin position="145"/>
        <end position="161"/>
    </location>
</feature>
<evidence type="ECO:0000256" key="1">
    <source>
        <dbReference type="SAM" id="MobiDB-lite"/>
    </source>
</evidence>
<dbReference type="Proteomes" id="UP000799770">
    <property type="component" value="Unassembled WGS sequence"/>
</dbReference>
<protein>
    <submittedName>
        <fullName evidence="2">Uncharacterized protein</fullName>
    </submittedName>
</protein>
<feature type="region of interest" description="Disordered" evidence="1">
    <location>
        <begin position="54"/>
        <end position="109"/>
    </location>
</feature>
<sequence>MAASNPIPVAQPRPAIATRMSTESIEGSPLATPDLRQHEEPLYTEIHIPLPPIPERFLQPDLTASPPKARSRGHTLHSMLPFHHRRSSSSSSEKSQPSKEKAKEETGMVGMMKAVQKGRRRSGTVEALAVVPTVLMLGTEMFTPSEEREVELKERKHEGVR</sequence>
<organism evidence="2 3">
    <name type="scientific">Lophiotrema nucula</name>
    <dbReference type="NCBI Taxonomy" id="690887"/>
    <lineage>
        <taxon>Eukaryota</taxon>
        <taxon>Fungi</taxon>
        <taxon>Dikarya</taxon>
        <taxon>Ascomycota</taxon>
        <taxon>Pezizomycotina</taxon>
        <taxon>Dothideomycetes</taxon>
        <taxon>Pleosporomycetidae</taxon>
        <taxon>Pleosporales</taxon>
        <taxon>Lophiotremataceae</taxon>
        <taxon>Lophiotrema</taxon>
    </lineage>
</organism>
<feature type="compositionally biased region" description="Basic and acidic residues" evidence="1">
    <location>
        <begin position="96"/>
        <end position="106"/>
    </location>
</feature>
<reference evidence="2" key="1">
    <citation type="journal article" date="2020" name="Stud. Mycol.">
        <title>101 Dothideomycetes genomes: a test case for predicting lifestyles and emergence of pathogens.</title>
        <authorList>
            <person name="Haridas S."/>
            <person name="Albert R."/>
            <person name="Binder M."/>
            <person name="Bloem J."/>
            <person name="Labutti K."/>
            <person name="Salamov A."/>
            <person name="Andreopoulos B."/>
            <person name="Baker S."/>
            <person name="Barry K."/>
            <person name="Bills G."/>
            <person name="Bluhm B."/>
            <person name="Cannon C."/>
            <person name="Castanera R."/>
            <person name="Culley D."/>
            <person name="Daum C."/>
            <person name="Ezra D."/>
            <person name="Gonzalez J."/>
            <person name="Henrissat B."/>
            <person name="Kuo A."/>
            <person name="Liang C."/>
            <person name="Lipzen A."/>
            <person name="Lutzoni F."/>
            <person name="Magnuson J."/>
            <person name="Mondo S."/>
            <person name="Nolan M."/>
            <person name="Ohm R."/>
            <person name="Pangilinan J."/>
            <person name="Park H.-J."/>
            <person name="Ramirez L."/>
            <person name="Alfaro M."/>
            <person name="Sun H."/>
            <person name="Tritt A."/>
            <person name="Yoshinaga Y."/>
            <person name="Zwiers L.-H."/>
            <person name="Turgeon B."/>
            <person name="Goodwin S."/>
            <person name="Spatafora J."/>
            <person name="Crous P."/>
            <person name="Grigoriev I."/>
        </authorList>
    </citation>
    <scope>NUCLEOTIDE SEQUENCE</scope>
    <source>
        <strain evidence="2">CBS 627.86</strain>
    </source>
</reference>
<evidence type="ECO:0000313" key="2">
    <source>
        <dbReference type="EMBL" id="KAF2110832.1"/>
    </source>
</evidence>
<keyword evidence="3" id="KW-1185">Reference proteome</keyword>
<gene>
    <name evidence="2" type="ORF">BDV96DRAFT_650449</name>
</gene>
<accession>A0A6A5YUK7</accession>
<name>A0A6A5YUK7_9PLEO</name>
<feature type="region of interest" description="Disordered" evidence="1">
    <location>
        <begin position="1"/>
        <end position="33"/>
    </location>
</feature>
<evidence type="ECO:0000313" key="3">
    <source>
        <dbReference type="Proteomes" id="UP000799770"/>
    </source>
</evidence>
<feature type="region of interest" description="Disordered" evidence="1">
    <location>
        <begin position="141"/>
        <end position="161"/>
    </location>
</feature>
<dbReference type="EMBL" id="ML977336">
    <property type="protein sequence ID" value="KAF2110832.1"/>
    <property type="molecule type" value="Genomic_DNA"/>
</dbReference>
<proteinExistence type="predicted"/>
<dbReference type="AlphaFoldDB" id="A0A6A5YUK7"/>